<evidence type="ECO:0000256" key="7">
    <source>
        <dbReference type="ARBA" id="ARBA00023002"/>
    </source>
</evidence>
<evidence type="ECO:0000259" key="14">
    <source>
        <dbReference type="Pfam" id="PF00487"/>
    </source>
</evidence>
<evidence type="ECO:0000256" key="6">
    <source>
        <dbReference type="ARBA" id="ARBA00022989"/>
    </source>
</evidence>
<evidence type="ECO:0000313" key="15">
    <source>
        <dbReference type="EMBL" id="KAK6626529.1"/>
    </source>
</evidence>
<sequence>MAGRIHSEVGMAPNVTSQTLLLATQVEPKKNSESGYNEQSSQKAVSSRDEYEWKISWRNVLAFMYLHGAFLYSVFLLTTGHVKLLTFLWIVLTAACGALGVTAGAHRLWAHKAYKAKWPLRLILAIFQTMAFQNHIYEWVRDHRVHHKFTDTDADPHNIKRGFFFAHMGWLMVRKHPDVKSKGKSVDMTDLENDFIVTLQKRTYLVAMPLICFLMPTYVPYYFWNENFWTAWYCTIFRYTLSLHGTWLVNSAAHLWGYRPYEKSISSSENATVSIITFGEGWHNYHHVFPWDYKAAELGNYSVNMTTGFIDFFAKIGWAYNLRSVSHEMIQKRAQRTGDGSLRSPDDPNHHMNNVWGWGDTDITQEDINCMTVNHEKVL</sequence>
<evidence type="ECO:0000256" key="9">
    <source>
        <dbReference type="ARBA" id="ARBA00023098"/>
    </source>
</evidence>
<keyword evidence="9" id="KW-0443">Lipid metabolism</keyword>
<dbReference type="EMBL" id="JAWJWF010000045">
    <property type="protein sequence ID" value="KAK6626529.1"/>
    <property type="molecule type" value="Genomic_DNA"/>
</dbReference>
<comment type="caution">
    <text evidence="15">The sequence shown here is derived from an EMBL/GenBank/DDBJ whole genome shotgun (WGS) entry which is preliminary data.</text>
</comment>
<dbReference type="PANTHER" id="PTHR11351:SF98">
    <property type="entry name" value="RE43130P"/>
    <property type="match status" value="1"/>
</dbReference>
<feature type="transmembrane region" description="Helical" evidence="13">
    <location>
        <begin position="60"/>
        <end position="78"/>
    </location>
</feature>
<evidence type="ECO:0000256" key="1">
    <source>
        <dbReference type="ARBA" id="ARBA00004141"/>
    </source>
</evidence>
<keyword evidence="5" id="KW-0276">Fatty acid metabolism</keyword>
<dbReference type="Pfam" id="PF00487">
    <property type="entry name" value="FA_desaturase"/>
    <property type="match status" value="1"/>
</dbReference>
<keyword evidence="7 12" id="KW-0560">Oxidoreductase</keyword>
<evidence type="ECO:0000256" key="13">
    <source>
        <dbReference type="SAM" id="Phobius"/>
    </source>
</evidence>
<feature type="domain" description="Fatty acid desaturase" evidence="14">
    <location>
        <begin position="87"/>
        <end position="290"/>
    </location>
</feature>
<keyword evidence="6 13" id="KW-1133">Transmembrane helix</keyword>
<reference evidence="15 16" key="1">
    <citation type="submission" date="2023-09" db="EMBL/GenBank/DDBJ databases">
        <title>Genomes of two closely related lineages of the louse Polyplax serrata with different host specificities.</title>
        <authorList>
            <person name="Martinu J."/>
            <person name="Tarabai H."/>
            <person name="Stefka J."/>
            <person name="Hypsa V."/>
        </authorList>
    </citation>
    <scope>NUCLEOTIDE SEQUENCE [LARGE SCALE GENOMIC DNA]</scope>
    <source>
        <strain evidence="15">98ZLc_SE</strain>
    </source>
</reference>
<evidence type="ECO:0000256" key="12">
    <source>
        <dbReference type="RuleBase" id="RU000581"/>
    </source>
</evidence>
<dbReference type="PRINTS" id="PR00075">
    <property type="entry name" value="FACDDSATRASE"/>
</dbReference>
<dbReference type="Proteomes" id="UP001359485">
    <property type="component" value="Unassembled WGS sequence"/>
</dbReference>
<comment type="subcellular location">
    <subcellularLocation>
        <location evidence="1">Membrane</location>
        <topology evidence="1">Multi-pass membrane protein</topology>
    </subcellularLocation>
</comment>
<comment type="cofactor">
    <cofactor evidence="12">
        <name>Fe(2+)</name>
        <dbReference type="ChEBI" id="CHEBI:29033"/>
    </cofactor>
</comment>
<keyword evidence="16" id="KW-1185">Reference proteome</keyword>
<evidence type="ECO:0000256" key="10">
    <source>
        <dbReference type="ARBA" id="ARBA00023136"/>
    </source>
</evidence>
<evidence type="ECO:0000256" key="5">
    <source>
        <dbReference type="ARBA" id="ARBA00022832"/>
    </source>
</evidence>
<proteinExistence type="inferred from homology"/>
<comment type="similarity">
    <text evidence="2 12">Belongs to the fatty acid desaturase type 1 family.</text>
</comment>
<dbReference type="InterPro" id="IPR005804">
    <property type="entry name" value="FA_desaturase_dom"/>
</dbReference>
<feature type="transmembrane region" description="Helical" evidence="13">
    <location>
        <begin position="204"/>
        <end position="224"/>
    </location>
</feature>
<keyword evidence="4 12" id="KW-0812">Transmembrane</keyword>
<feature type="transmembrane region" description="Helical" evidence="13">
    <location>
        <begin position="236"/>
        <end position="258"/>
    </location>
</feature>
<keyword evidence="3 12" id="KW-0444">Lipid biosynthesis</keyword>
<dbReference type="PANTHER" id="PTHR11351">
    <property type="entry name" value="ACYL-COA DESATURASE"/>
    <property type="match status" value="1"/>
</dbReference>
<accession>A0ABR1ARI2</accession>
<keyword evidence="10 13" id="KW-0472">Membrane</keyword>
<keyword evidence="11 12" id="KW-0275">Fatty acid biosynthesis</keyword>
<evidence type="ECO:0000256" key="2">
    <source>
        <dbReference type="ARBA" id="ARBA00009295"/>
    </source>
</evidence>
<evidence type="ECO:0000256" key="11">
    <source>
        <dbReference type="ARBA" id="ARBA00023160"/>
    </source>
</evidence>
<name>A0ABR1ARI2_POLSC</name>
<evidence type="ECO:0000313" key="16">
    <source>
        <dbReference type="Proteomes" id="UP001359485"/>
    </source>
</evidence>
<gene>
    <name evidence="15" type="ORF">RUM44_009002</name>
</gene>
<feature type="transmembrane region" description="Helical" evidence="13">
    <location>
        <begin position="84"/>
        <end position="105"/>
    </location>
</feature>
<protein>
    <recommendedName>
        <fullName evidence="14">Fatty acid desaturase domain-containing protein</fullName>
    </recommendedName>
</protein>
<keyword evidence="8" id="KW-0408">Iron</keyword>
<evidence type="ECO:0000256" key="4">
    <source>
        <dbReference type="ARBA" id="ARBA00022692"/>
    </source>
</evidence>
<dbReference type="CDD" id="cd03505">
    <property type="entry name" value="Delta9-FADS-like"/>
    <property type="match status" value="1"/>
</dbReference>
<evidence type="ECO:0000256" key="8">
    <source>
        <dbReference type="ARBA" id="ARBA00023004"/>
    </source>
</evidence>
<comment type="domain">
    <text evidence="12">The histidine box domains are involved in binding the catalytic metal ions.</text>
</comment>
<dbReference type="InterPro" id="IPR015876">
    <property type="entry name" value="Acyl-CoA_DS"/>
</dbReference>
<organism evidence="15 16">
    <name type="scientific">Polyplax serrata</name>
    <name type="common">Common mouse louse</name>
    <dbReference type="NCBI Taxonomy" id="468196"/>
    <lineage>
        <taxon>Eukaryota</taxon>
        <taxon>Metazoa</taxon>
        <taxon>Ecdysozoa</taxon>
        <taxon>Arthropoda</taxon>
        <taxon>Hexapoda</taxon>
        <taxon>Insecta</taxon>
        <taxon>Pterygota</taxon>
        <taxon>Neoptera</taxon>
        <taxon>Paraneoptera</taxon>
        <taxon>Psocodea</taxon>
        <taxon>Troctomorpha</taxon>
        <taxon>Phthiraptera</taxon>
        <taxon>Anoplura</taxon>
        <taxon>Polyplacidae</taxon>
        <taxon>Polyplax</taxon>
    </lineage>
</organism>
<evidence type="ECO:0000256" key="3">
    <source>
        <dbReference type="ARBA" id="ARBA00022516"/>
    </source>
</evidence>